<dbReference type="InterPro" id="IPR019734">
    <property type="entry name" value="TPR_rpt"/>
</dbReference>
<dbReference type="SMART" id="SM00530">
    <property type="entry name" value="HTH_XRE"/>
    <property type="match status" value="1"/>
</dbReference>
<evidence type="ECO:0000313" key="2">
    <source>
        <dbReference type="EMBL" id="MCR6097401.1"/>
    </source>
</evidence>
<feature type="domain" description="HTH cro/C1-type" evidence="1">
    <location>
        <begin position="7"/>
        <end position="60"/>
    </location>
</feature>
<evidence type="ECO:0000259" key="1">
    <source>
        <dbReference type="PROSITE" id="PS50943"/>
    </source>
</evidence>
<dbReference type="SUPFAM" id="SSF48452">
    <property type="entry name" value="TPR-like"/>
    <property type="match status" value="1"/>
</dbReference>
<dbReference type="Pfam" id="PF01381">
    <property type="entry name" value="HTH_3"/>
    <property type="match status" value="1"/>
</dbReference>
<reference evidence="2" key="1">
    <citation type="submission" date="2020-06" db="EMBL/GenBank/DDBJ databases">
        <title>Insight into the genomes of haloalkaliphilic bacilli from Kenyan soda lakes.</title>
        <authorList>
            <person name="Mwirichia R."/>
            <person name="Villamizar G.C."/>
            <person name="Poehlein A."/>
            <person name="Mugweru J."/>
            <person name="Kipnyargis A."/>
            <person name="Kiplimo D."/>
            <person name="Orwa P."/>
            <person name="Daniel R."/>
        </authorList>
    </citation>
    <scope>NUCLEOTIDE SEQUENCE</scope>
    <source>
        <strain evidence="2">B1096_S55</strain>
    </source>
</reference>
<dbReference type="InterPro" id="IPR010982">
    <property type="entry name" value="Lambda_DNA-bd_dom_sf"/>
</dbReference>
<name>A0A9Q4B311_SALAG</name>
<sequence>MDIGKRIRFYRQLKGLTQTDLCKGIVSPSHYSNIESGRYDASYDILRLLALRLKVPTDYFTHHDHYSMRVEKLLGAYQLSLESSLADAEAFHTKHEQDFAFIPSLEQELQYLLIQCNHALRRFDLEEADNIYKHISFYMEDFDEKNLSKSTRFHYHFINGLKYYLNGDYSKSYYYYLNALKHVSRDMDTAKTKFNCAQLFYVMNDYYRALFYINEAKEIFENVNQISKTIDCHTVKGQILIELKEYDQAHHALNKGLSIAREHNYVREEADLLHTLGMLQVDEKDYLSSIASFKQSLAIREREIKKNNGNFVPNHSYYSYHWLVQTHLLAGKYHEMREYLNKADDYCFSEHHYYQLLVYEAKLDYALGNEKAYEEKTDKALSYLYNNKLWRFVEDAVTDFSQYYSKKRQYKKANEYLRMEVDVYKKSYVRRD</sequence>
<accession>A0A9Q4B311</accession>
<dbReference type="GO" id="GO:0003677">
    <property type="term" value="F:DNA binding"/>
    <property type="evidence" value="ECO:0007669"/>
    <property type="project" value="InterPro"/>
</dbReference>
<dbReference type="PANTHER" id="PTHR37038:SF14">
    <property type="entry name" value="TRANSCRIPTIONAL ACTIVATOR"/>
    <property type="match status" value="1"/>
</dbReference>
<keyword evidence="3" id="KW-1185">Reference proteome</keyword>
<dbReference type="CDD" id="cd00093">
    <property type="entry name" value="HTH_XRE"/>
    <property type="match status" value="1"/>
</dbReference>
<dbReference type="SUPFAM" id="SSF47413">
    <property type="entry name" value="lambda repressor-like DNA-binding domains"/>
    <property type="match status" value="1"/>
</dbReference>
<dbReference type="EMBL" id="JABXYM010000001">
    <property type="protein sequence ID" value="MCR6097401.1"/>
    <property type="molecule type" value="Genomic_DNA"/>
</dbReference>
<dbReference type="InterPro" id="IPR001387">
    <property type="entry name" value="Cro/C1-type_HTH"/>
</dbReference>
<dbReference type="Proteomes" id="UP001057753">
    <property type="component" value="Unassembled WGS sequence"/>
</dbReference>
<dbReference type="InterPro" id="IPR053163">
    <property type="entry name" value="HTH-type_regulator_Rgg"/>
</dbReference>
<dbReference type="InterPro" id="IPR011990">
    <property type="entry name" value="TPR-like_helical_dom_sf"/>
</dbReference>
<dbReference type="AlphaFoldDB" id="A0A9Q4B311"/>
<organism evidence="2 3">
    <name type="scientific">Salipaludibacillus agaradhaerens</name>
    <name type="common">Bacillus agaradhaerens</name>
    <dbReference type="NCBI Taxonomy" id="76935"/>
    <lineage>
        <taxon>Bacteria</taxon>
        <taxon>Bacillati</taxon>
        <taxon>Bacillota</taxon>
        <taxon>Bacilli</taxon>
        <taxon>Bacillales</taxon>
        <taxon>Bacillaceae</taxon>
    </lineage>
</organism>
<evidence type="ECO:0000313" key="3">
    <source>
        <dbReference type="Proteomes" id="UP001057753"/>
    </source>
</evidence>
<dbReference type="PANTHER" id="PTHR37038">
    <property type="entry name" value="TRANSCRIPTIONAL REGULATOR-RELATED"/>
    <property type="match status" value="1"/>
</dbReference>
<dbReference type="PROSITE" id="PS50943">
    <property type="entry name" value="HTH_CROC1"/>
    <property type="match status" value="1"/>
</dbReference>
<dbReference type="Gene3D" id="1.25.40.10">
    <property type="entry name" value="Tetratricopeptide repeat domain"/>
    <property type="match status" value="1"/>
</dbReference>
<comment type="caution">
    <text evidence="2">The sequence shown here is derived from an EMBL/GenBank/DDBJ whole genome shotgun (WGS) entry which is preliminary data.</text>
</comment>
<dbReference type="Gene3D" id="1.10.260.40">
    <property type="entry name" value="lambda repressor-like DNA-binding domains"/>
    <property type="match status" value="1"/>
</dbReference>
<dbReference type="RefSeq" id="WP_257821792.1">
    <property type="nucleotide sequence ID" value="NZ_JABXYM010000001.1"/>
</dbReference>
<dbReference type="SMART" id="SM00028">
    <property type="entry name" value="TPR"/>
    <property type="match status" value="4"/>
</dbReference>
<gene>
    <name evidence="2" type="ORF">HXA33_12685</name>
</gene>
<proteinExistence type="predicted"/>
<protein>
    <submittedName>
        <fullName evidence="2">Helix-turn-helix domain-containing protein</fullName>
    </submittedName>
</protein>